<feature type="transmembrane region" description="Helical" evidence="1">
    <location>
        <begin position="12"/>
        <end position="32"/>
    </location>
</feature>
<keyword evidence="1" id="KW-0812">Transmembrane</keyword>
<protein>
    <submittedName>
        <fullName evidence="2">Transposase</fullName>
    </submittedName>
</protein>
<evidence type="ECO:0000256" key="1">
    <source>
        <dbReference type="SAM" id="Phobius"/>
    </source>
</evidence>
<evidence type="ECO:0000313" key="2">
    <source>
        <dbReference type="WBParaSite" id="BTMF_0000354001-mRNA-1"/>
    </source>
</evidence>
<dbReference type="WBParaSite" id="BTMF_0000354001-mRNA-1">
    <property type="protein sequence ID" value="BTMF_0000354001-mRNA-1"/>
    <property type="gene ID" value="BTMF_0000354001"/>
</dbReference>
<organism evidence="2">
    <name type="scientific">Brugia timori</name>
    <dbReference type="NCBI Taxonomy" id="42155"/>
    <lineage>
        <taxon>Eukaryota</taxon>
        <taxon>Metazoa</taxon>
        <taxon>Ecdysozoa</taxon>
        <taxon>Nematoda</taxon>
        <taxon>Chromadorea</taxon>
        <taxon>Rhabditida</taxon>
        <taxon>Spirurina</taxon>
        <taxon>Spiruromorpha</taxon>
        <taxon>Filarioidea</taxon>
        <taxon>Onchocercidae</taxon>
        <taxon>Brugia</taxon>
    </lineage>
</organism>
<keyword evidence="1" id="KW-1133">Transmembrane helix</keyword>
<dbReference type="AlphaFoldDB" id="A0A0R3QB18"/>
<keyword evidence="1" id="KW-0472">Membrane</keyword>
<accession>A0A0R3QB18</accession>
<reference evidence="2" key="1">
    <citation type="submission" date="2017-02" db="UniProtKB">
        <authorList>
            <consortium name="WormBaseParasite"/>
        </authorList>
    </citation>
    <scope>IDENTIFICATION</scope>
</reference>
<name>A0A0R3QB18_9BILA</name>
<sequence>LLQLRLLMRHERLSDLSLGYVVVTFVYHLALVQQSRNDQQHR</sequence>
<proteinExistence type="predicted"/>